<protein>
    <submittedName>
        <fullName evidence="3">Tyrosine-protein phosphatase</fullName>
    </submittedName>
</protein>
<dbReference type="PANTHER" id="PTHR31126:SF1">
    <property type="entry name" value="TYROSINE SPECIFIC PROTEIN PHOSPHATASES DOMAIN-CONTAINING PROTEIN"/>
    <property type="match status" value="1"/>
</dbReference>
<sequence>MSDAVNLPTRELPLDGGINFRDLGGYITEDDRQVVWRKIFRCGHLANLTTEDLDTLAALNVTAVHDFRRQDEQRRSPSQPVRASIYDDYEMSIGSMSKFWEYMAAEKLSSDSAHQLVVSSYRSCIDDVAPHYARLFQGLLTNDGAASVFHCSAGKDRTGLAAALILSALGVPRDVVVDDYLLTQEYFDSAGLIQLVEQHLRDAKVEYWERSWLMPYCGVHRDNIEAFFDGVESRYGSVMGYLNEGMGLSGEDLLRLKQLYLTE</sequence>
<reference evidence="3" key="1">
    <citation type="submission" date="2020-03" db="EMBL/GenBank/DDBJ databases">
        <authorList>
            <person name="Guo F."/>
        </authorList>
    </citation>
    <scope>NUCLEOTIDE SEQUENCE</scope>
    <source>
        <strain evidence="3">JCM 30134</strain>
    </source>
</reference>
<keyword evidence="4" id="KW-1185">Reference proteome</keyword>
<dbReference type="EMBL" id="JAAONZ010000001">
    <property type="protein sequence ID" value="NHO64378.1"/>
    <property type="molecule type" value="Genomic_DNA"/>
</dbReference>
<dbReference type="SUPFAM" id="SSF52799">
    <property type="entry name" value="(Phosphotyrosine protein) phosphatases II"/>
    <property type="match status" value="1"/>
</dbReference>
<evidence type="ECO:0000256" key="1">
    <source>
        <dbReference type="ARBA" id="ARBA00009580"/>
    </source>
</evidence>
<dbReference type="Proteomes" id="UP000787472">
    <property type="component" value="Unassembled WGS sequence"/>
</dbReference>
<name>A0A9E5JRU6_9GAMM</name>
<dbReference type="GO" id="GO:0004721">
    <property type="term" value="F:phosphoprotein phosphatase activity"/>
    <property type="evidence" value="ECO:0007669"/>
    <property type="project" value="InterPro"/>
</dbReference>
<dbReference type="RefSeq" id="WP_167181320.1">
    <property type="nucleotide sequence ID" value="NZ_JAAONZ010000001.1"/>
</dbReference>
<proteinExistence type="inferred from homology"/>
<dbReference type="InterPro" id="IPR029021">
    <property type="entry name" value="Prot-tyrosine_phosphatase-like"/>
</dbReference>
<evidence type="ECO:0000313" key="3">
    <source>
        <dbReference type="EMBL" id="NHO64378.1"/>
    </source>
</evidence>
<dbReference type="PANTHER" id="PTHR31126">
    <property type="entry name" value="TYROSINE-PROTEIN PHOSPHATASE"/>
    <property type="match status" value="1"/>
</dbReference>
<dbReference type="InterPro" id="IPR016130">
    <property type="entry name" value="Tyr_Pase_AS"/>
</dbReference>
<feature type="domain" description="Tyrosine specific protein phosphatases" evidence="2">
    <location>
        <begin position="130"/>
        <end position="200"/>
    </location>
</feature>
<comment type="similarity">
    <text evidence="1">Belongs to the protein-tyrosine phosphatase family.</text>
</comment>
<dbReference type="PROSITE" id="PS50056">
    <property type="entry name" value="TYR_PHOSPHATASE_2"/>
    <property type="match status" value="1"/>
</dbReference>
<dbReference type="InterPro" id="IPR026893">
    <property type="entry name" value="Tyr/Ser_Pase_IphP-type"/>
</dbReference>
<evidence type="ECO:0000259" key="2">
    <source>
        <dbReference type="PROSITE" id="PS50056"/>
    </source>
</evidence>
<organism evidence="3 4">
    <name type="scientific">Pseudomaricurvus hydrocarbonicus</name>
    <dbReference type="NCBI Taxonomy" id="1470433"/>
    <lineage>
        <taxon>Bacteria</taxon>
        <taxon>Pseudomonadati</taxon>
        <taxon>Pseudomonadota</taxon>
        <taxon>Gammaproteobacteria</taxon>
        <taxon>Cellvibrionales</taxon>
        <taxon>Cellvibrionaceae</taxon>
        <taxon>Pseudomaricurvus</taxon>
    </lineage>
</organism>
<dbReference type="AlphaFoldDB" id="A0A9E5JRU6"/>
<dbReference type="PROSITE" id="PS00383">
    <property type="entry name" value="TYR_PHOSPHATASE_1"/>
    <property type="match status" value="1"/>
</dbReference>
<comment type="caution">
    <text evidence="3">The sequence shown here is derived from an EMBL/GenBank/DDBJ whole genome shotgun (WGS) entry which is preliminary data.</text>
</comment>
<accession>A0A9E5JRU6</accession>
<dbReference type="Pfam" id="PF13350">
    <property type="entry name" value="Y_phosphatase3"/>
    <property type="match status" value="1"/>
</dbReference>
<dbReference type="Gene3D" id="3.90.190.10">
    <property type="entry name" value="Protein tyrosine phosphatase superfamily"/>
    <property type="match status" value="1"/>
</dbReference>
<dbReference type="InterPro" id="IPR000387">
    <property type="entry name" value="Tyr_Pase_dom"/>
</dbReference>
<evidence type="ECO:0000313" key="4">
    <source>
        <dbReference type="Proteomes" id="UP000787472"/>
    </source>
</evidence>
<gene>
    <name evidence="3" type="ORF">G8770_02295</name>
</gene>